<gene>
    <name evidence="1" type="ORF">MLD38_017685</name>
</gene>
<proteinExistence type="predicted"/>
<organism evidence="1 2">
    <name type="scientific">Melastoma candidum</name>
    <dbReference type="NCBI Taxonomy" id="119954"/>
    <lineage>
        <taxon>Eukaryota</taxon>
        <taxon>Viridiplantae</taxon>
        <taxon>Streptophyta</taxon>
        <taxon>Embryophyta</taxon>
        <taxon>Tracheophyta</taxon>
        <taxon>Spermatophyta</taxon>
        <taxon>Magnoliopsida</taxon>
        <taxon>eudicotyledons</taxon>
        <taxon>Gunneridae</taxon>
        <taxon>Pentapetalae</taxon>
        <taxon>rosids</taxon>
        <taxon>malvids</taxon>
        <taxon>Myrtales</taxon>
        <taxon>Melastomataceae</taxon>
        <taxon>Melastomatoideae</taxon>
        <taxon>Melastomateae</taxon>
        <taxon>Melastoma</taxon>
    </lineage>
</organism>
<dbReference type="Proteomes" id="UP001057402">
    <property type="component" value="Chromosome 5"/>
</dbReference>
<sequence length="142" mass="16516">MFFNSRKKISKEYPCCVHLKIFFREYDYQVLQILKHLTSRRPLTSALLRDNCELGPSSIINWAAGQFPMLTGCEGRPRTFLRGRQCVPLVEWSTRNIIGLEAQEDIADFMFSFLAIPVRLCCEAAQQTGFLFGMYKQFVLEY</sequence>
<comment type="caution">
    <text evidence="1">The sequence shown here is derived from an EMBL/GenBank/DDBJ whole genome shotgun (WGS) entry which is preliminary data.</text>
</comment>
<evidence type="ECO:0000313" key="1">
    <source>
        <dbReference type="EMBL" id="KAI4369214.1"/>
    </source>
</evidence>
<evidence type="ECO:0000313" key="2">
    <source>
        <dbReference type="Proteomes" id="UP001057402"/>
    </source>
</evidence>
<keyword evidence="2" id="KW-1185">Reference proteome</keyword>
<reference evidence="2" key="1">
    <citation type="journal article" date="2023" name="Front. Plant Sci.">
        <title>Chromosomal-level genome assembly of Melastoma candidum provides insights into trichome evolution.</title>
        <authorList>
            <person name="Zhong Y."/>
            <person name="Wu W."/>
            <person name="Sun C."/>
            <person name="Zou P."/>
            <person name="Liu Y."/>
            <person name="Dai S."/>
            <person name="Zhou R."/>
        </authorList>
    </citation>
    <scope>NUCLEOTIDE SEQUENCE [LARGE SCALE GENOMIC DNA]</scope>
</reference>
<protein>
    <submittedName>
        <fullName evidence="1">Uncharacterized protein</fullName>
    </submittedName>
</protein>
<dbReference type="EMBL" id="CM042884">
    <property type="protein sequence ID" value="KAI4369214.1"/>
    <property type="molecule type" value="Genomic_DNA"/>
</dbReference>
<name>A0ACB9QUY2_9MYRT</name>
<accession>A0ACB9QUY2</accession>